<dbReference type="PANTHER" id="PTHR21569">
    <property type="entry name" value="RIBOSOMAL PROTEIN S9"/>
    <property type="match status" value="1"/>
</dbReference>
<dbReference type="Pfam" id="PF00380">
    <property type="entry name" value="Ribosomal_S9"/>
    <property type="match status" value="1"/>
</dbReference>
<evidence type="ECO:0000313" key="6">
    <source>
        <dbReference type="EMBL" id="HEW52952.1"/>
    </source>
</evidence>
<accession>A0A7C2V9A9</accession>
<dbReference type="InterPro" id="IPR000754">
    <property type="entry name" value="Ribosomal_uS9"/>
</dbReference>
<keyword evidence="3 4" id="KW-0687">Ribonucleoprotein</keyword>
<evidence type="ECO:0000256" key="5">
    <source>
        <dbReference type="RuleBase" id="RU003815"/>
    </source>
</evidence>
<name>A0A7C2V9A9_9CREN</name>
<comment type="caution">
    <text evidence="6">The sequence shown here is derived from an EMBL/GenBank/DDBJ whole genome shotgun (WGS) entry which is preliminary data.</text>
</comment>
<evidence type="ECO:0000256" key="1">
    <source>
        <dbReference type="ARBA" id="ARBA00005251"/>
    </source>
</evidence>
<sequence>MGSEVQNQATTVSVGGAYPYIVSGKKIVISVGKRKTSIARALIKPGLGRFRVNGVPVELWPIELAKLKMMEPYLLLAPELRNSIDIEVKVEGGGYMSQAYAVRIAVARGIVAYFGLQNLKDLFKEYDRTMLTGDPRRTEPEKWMRYSARRFRQKSYR</sequence>
<dbReference type="GO" id="GO:0003735">
    <property type="term" value="F:structural constituent of ribosome"/>
    <property type="evidence" value="ECO:0007669"/>
    <property type="project" value="UniProtKB-UniRule"/>
</dbReference>
<organism evidence="6">
    <name type="scientific">Ignisphaera aggregans</name>
    <dbReference type="NCBI Taxonomy" id="334771"/>
    <lineage>
        <taxon>Archaea</taxon>
        <taxon>Thermoproteota</taxon>
        <taxon>Thermoprotei</taxon>
        <taxon>Desulfurococcales</taxon>
        <taxon>Desulfurococcaceae</taxon>
        <taxon>Ignisphaera</taxon>
    </lineage>
</organism>
<proteinExistence type="inferred from homology"/>
<comment type="similarity">
    <text evidence="1 4 5">Belongs to the universal ribosomal protein uS9 family.</text>
</comment>
<dbReference type="InterPro" id="IPR019958">
    <property type="entry name" value="Ribosomal_uS9_archaeal"/>
</dbReference>
<dbReference type="NCBIfam" id="TIGR03627">
    <property type="entry name" value="uS9_arch"/>
    <property type="match status" value="1"/>
</dbReference>
<dbReference type="PANTHER" id="PTHR21569:SF16">
    <property type="entry name" value="RIBOSOMAL PROTEIN S16"/>
    <property type="match status" value="1"/>
</dbReference>
<dbReference type="EMBL" id="DSGT01000006">
    <property type="protein sequence ID" value="HEW52952.1"/>
    <property type="molecule type" value="Genomic_DNA"/>
</dbReference>
<evidence type="ECO:0000256" key="4">
    <source>
        <dbReference type="HAMAP-Rule" id="MF_00532"/>
    </source>
</evidence>
<dbReference type="PROSITE" id="PS00360">
    <property type="entry name" value="RIBOSOMAL_S9"/>
    <property type="match status" value="1"/>
</dbReference>
<dbReference type="Gene3D" id="3.30.230.10">
    <property type="match status" value="1"/>
</dbReference>
<gene>
    <name evidence="4" type="primary">rps9</name>
    <name evidence="6" type="ORF">ENO77_02100</name>
</gene>
<protein>
    <recommendedName>
        <fullName evidence="4">Small ribosomal subunit protein uS9</fullName>
    </recommendedName>
</protein>
<dbReference type="GO" id="GO:0000462">
    <property type="term" value="P:maturation of SSU-rRNA from tricistronic rRNA transcript (SSU-rRNA, 5.8S rRNA, LSU-rRNA)"/>
    <property type="evidence" value="ECO:0007669"/>
    <property type="project" value="TreeGrafter"/>
</dbReference>
<dbReference type="GO" id="GO:0006412">
    <property type="term" value="P:translation"/>
    <property type="evidence" value="ECO:0007669"/>
    <property type="project" value="UniProtKB-UniRule"/>
</dbReference>
<keyword evidence="2 4" id="KW-0689">Ribosomal protein</keyword>
<dbReference type="SUPFAM" id="SSF54211">
    <property type="entry name" value="Ribosomal protein S5 domain 2-like"/>
    <property type="match status" value="1"/>
</dbReference>
<evidence type="ECO:0000256" key="3">
    <source>
        <dbReference type="ARBA" id="ARBA00023274"/>
    </source>
</evidence>
<dbReference type="GO" id="GO:0003723">
    <property type="term" value="F:RNA binding"/>
    <property type="evidence" value="ECO:0007669"/>
    <property type="project" value="TreeGrafter"/>
</dbReference>
<reference evidence="6" key="1">
    <citation type="journal article" date="2020" name="mSystems">
        <title>Genome- and Community-Level Interaction Insights into Carbon Utilization and Element Cycling Functions of Hydrothermarchaeota in Hydrothermal Sediment.</title>
        <authorList>
            <person name="Zhou Z."/>
            <person name="Liu Y."/>
            <person name="Xu W."/>
            <person name="Pan J."/>
            <person name="Luo Z.H."/>
            <person name="Li M."/>
        </authorList>
    </citation>
    <scope>NUCLEOTIDE SEQUENCE [LARGE SCALE GENOMIC DNA]</scope>
    <source>
        <strain evidence="6">SpSt-16</strain>
    </source>
</reference>
<dbReference type="GO" id="GO:0022627">
    <property type="term" value="C:cytosolic small ribosomal subunit"/>
    <property type="evidence" value="ECO:0007669"/>
    <property type="project" value="UniProtKB-UniRule"/>
</dbReference>
<dbReference type="InterPro" id="IPR014721">
    <property type="entry name" value="Ribsml_uS5_D2-typ_fold_subgr"/>
</dbReference>
<dbReference type="InterPro" id="IPR020568">
    <property type="entry name" value="Ribosomal_Su5_D2-typ_SF"/>
</dbReference>
<evidence type="ECO:0000256" key="2">
    <source>
        <dbReference type="ARBA" id="ARBA00022980"/>
    </source>
</evidence>
<dbReference type="NCBIfam" id="NF001749">
    <property type="entry name" value="PRK00474.1"/>
    <property type="match status" value="1"/>
</dbReference>
<dbReference type="AlphaFoldDB" id="A0A7C2V9A9"/>
<dbReference type="InterPro" id="IPR020574">
    <property type="entry name" value="Ribosomal_uS9_CS"/>
</dbReference>
<dbReference type="HAMAP" id="MF_00532_A">
    <property type="entry name" value="Ribosomal_uS9_A"/>
    <property type="match status" value="1"/>
</dbReference>